<dbReference type="AlphaFoldDB" id="A0A318P5H7"/>
<dbReference type="Proteomes" id="UP000248196">
    <property type="component" value="Unassembled WGS sequence"/>
</dbReference>
<keyword evidence="1" id="KW-0472">Membrane</keyword>
<gene>
    <name evidence="2" type="ORF">CT690_03410</name>
</gene>
<evidence type="ECO:0000313" key="2">
    <source>
        <dbReference type="EMBL" id="PYD40348.1"/>
    </source>
</evidence>
<dbReference type="EMBL" id="PESE01000001">
    <property type="protein sequence ID" value="PYD40348.1"/>
    <property type="molecule type" value="Genomic_DNA"/>
</dbReference>
<organism evidence="2 3">
    <name type="scientific">Serratia plymuthica</name>
    <dbReference type="NCBI Taxonomy" id="82996"/>
    <lineage>
        <taxon>Bacteria</taxon>
        <taxon>Pseudomonadati</taxon>
        <taxon>Pseudomonadota</taxon>
        <taxon>Gammaproteobacteria</taxon>
        <taxon>Enterobacterales</taxon>
        <taxon>Yersiniaceae</taxon>
        <taxon>Serratia</taxon>
    </lineage>
</organism>
<proteinExistence type="predicted"/>
<accession>A0A318P5H7</accession>
<evidence type="ECO:0000313" key="3">
    <source>
        <dbReference type="Proteomes" id="UP000248196"/>
    </source>
</evidence>
<dbReference type="OrthoDB" id="6497551at2"/>
<sequence length="98" mass="11354">MKNYKNGHSTVCLLVATLGLYFFLPPTLIALFCQWFNLNPFFLIRSWHLNPFAAARGIPIYQTFVPILVVWLLINALVAAIFFAILGLYRWLGRTKHR</sequence>
<keyword evidence="1" id="KW-1133">Transmembrane helix</keyword>
<feature type="transmembrane region" description="Helical" evidence="1">
    <location>
        <begin position="12"/>
        <end position="38"/>
    </location>
</feature>
<keyword evidence="1" id="KW-0812">Transmembrane</keyword>
<comment type="caution">
    <text evidence="2">The sequence shown here is derived from an EMBL/GenBank/DDBJ whole genome shotgun (WGS) entry which is preliminary data.</text>
</comment>
<evidence type="ECO:0000256" key="1">
    <source>
        <dbReference type="SAM" id="Phobius"/>
    </source>
</evidence>
<name>A0A318P5H7_SERPL</name>
<protein>
    <submittedName>
        <fullName evidence="2">Uncharacterized protein</fullName>
    </submittedName>
</protein>
<reference evidence="2 3" key="1">
    <citation type="submission" date="2017-11" db="EMBL/GenBank/DDBJ databases">
        <title>Genome sequence of the oocydin A producing rhizobacterium Serratia plymuthica 4Rx5.</title>
        <authorList>
            <person name="Matilla M.A."/>
            <person name="Udaondo Z."/>
            <person name="Salmond G.P.C."/>
        </authorList>
    </citation>
    <scope>NUCLEOTIDE SEQUENCE [LARGE SCALE GENOMIC DNA]</scope>
    <source>
        <strain evidence="2 3">4Rx5</strain>
    </source>
</reference>
<feature type="transmembrane region" description="Helical" evidence="1">
    <location>
        <begin position="58"/>
        <end position="89"/>
    </location>
</feature>